<protein>
    <submittedName>
        <fullName evidence="6">Crp/Fnr family transcriptional regulator</fullName>
    </submittedName>
</protein>
<dbReference type="Pfam" id="PF13545">
    <property type="entry name" value="HTH_Crp_2"/>
    <property type="match status" value="1"/>
</dbReference>
<sequence length="223" mass="25517">MISKMKKSPLFFEMSESDIENCLTCSRSEIVRYEKDEMIFRQHDVPRKLLVLLEGAVVVGNDSSSGKRSIVATLEQPGELFGEVFLFLNKREYDHYAQAVAPAQILQIPRDFLYNTCGENCGYHTKLISNMLSILAQKAYYLNRKLQIVSCATLRQKIAKVLLQNASPDGRVTLSMNREELADFMNTARPSLSRELMKMQEEGIIQIEKRKIQIVDFDALQNN</sequence>
<keyword evidence="1" id="KW-0805">Transcription regulation</keyword>
<dbReference type="EMBL" id="SVNY01000002">
    <property type="protein sequence ID" value="MBE6833126.1"/>
    <property type="molecule type" value="Genomic_DNA"/>
</dbReference>
<dbReference type="Proteomes" id="UP000754750">
    <property type="component" value="Unassembled WGS sequence"/>
</dbReference>
<dbReference type="InterPro" id="IPR036390">
    <property type="entry name" value="WH_DNA-bd_sf"/>
</dbReference>
<accession>A0A928KUE4</accession>
<reference evidence="6" key="1">
    <citation type="submission" date="2019-04" db="EMBL/GenBank/DDBJ databases">
        <title>Evolution of Biomass-Degrading Anaerobic Consortia Revealed by Metagenomics.</title>
        <authorList>
            <person name="Peng X."/>
        </authorList>
    </citation>
    <scope>NUCLEOTIDE SEQUENCE</scope>
    <source>
        <strain evidence="6">SIG551</strain>
    </source>
</reference>
<dbReference type="SUPFAM" id="SSF46785">
    <property type="entry name" value="Winged helix' DNA-binding domain"/>
    <property type="match status" value="1"/>
</dbReference>
<dbReference type="GO" id="GO:0005829">
    <property type="term" value="C:cytosol"/>
    <property type="evidence" value="ECO:0007669"/>
    <property type="project" value="TreeGrafter"/>
</dbReference>
<evidence type="ECO:0000256" key="3">
    <source>
        <dbReference type="ARBA" id="ARBA00023163"/>
    </source>
</evidence>
<dbReference type="GO" id="GO:0003700">
    <property type="term" value="F:DNA-binding transcription factor activity"/>
    <property type="evidence" value="ECO:0007669"/>
    <property type="project" value="TreeGrafter"/>
</dbReference>
<keyword evidence="3" id="KW-0804">Transcription</keyword>
<keyword evidence="2" id="KW-0238">DNA-binding</keyword>
<dbReference type="PANTHER" id="PTHR24567">
    <property type="entry name" value="CRP FAMILY TRANSCRIPTIONAL REGULATORY PROTEIN"/>
    <property type="match status" value="1"/>
</dbReference>
<dbReference type="SMART" id="SM00100">
    <property type="entry name" value="cNMP"/>
    <property type="match status" value="1"/>
</dbReference>
<proteinExistence type="predicted"/>
<dbReference type="PANTHER" id="PTHR24567:SF58">
    <property type="entry name" value="CYCLIC AMP-BINDING REGULATORY PROTEIN"/>
    <property type="match status" value="1"/>
</dbReference>
<dbReference type="InterPro" id="IPR000595">
    <property type="entry name" value="cNMP-bd_dom"/>
</dbReference>
<dbReference type="Pfam" id="PF00027">
    <property type="entry name" value="cNMP_binding"/>
    <property type="match status" value="1"/>
</dbReference>
<comment type="caution">
    <text evidence="6">The sequence shown here is derived from an EMBL/GenBank/DDBJ whole genome shotgun (WGS) entry which is preliminary data.</text>
</comment>
<dbReference type="RefSeq" id="WP_326840201.1">
    <property type="nucleotide sequence ID" value="NZ_JBKWRC010000001.1"/>
</dbReference>
<dbReference type="GO" id="GO:0003677">
    <property type="term" value="F:DNA binding"/>
    <property type="evidence" value="ECO:0007669"/>
    <property type="project" value="UniProtKB-KW"/>
</dbReference>
<dbReference type="InterPro" id="IPR012318">
    <property type="entry name" value="HTH_CRP"/>
</dbReference>
<dbReference type="SUPFAM" id="SSF51206">
    <property type="entry name" value="cAMP-binding domain-like"/>
    <property type="match status" value="1"/>
</dbReference>
<evidence type="ECO:0000259" key="4">
    <source>
        <dbReference type="PROSITE" id="PS50042"/>
    </source>
</evidence>
<dbReference type="PROSITE" id="PS51063">
    <property type="entry name" value="HTH_CRP_2"/>
    <property type="match status" value="1"/>
</dbReference>
<feature type="domain" description="Cyclic nucleotide-binding" evidence="4">
    <location>
        <begin position="10"/>
        <end position="134"/>
    </location>
</feature>
<gene>
    <name evidence="6" type="ORF">E7512_06010</name>
</gene>
<dbReference type="InterPro" id="IPR050397">
    <property type="entry name" value="Env_Response_Regulators"/>
</dbReference>
<dbReference type="CDD" id="cd00038">
    <property type="entry name" value="CAP_ED"/>
    <property type="match status" value="1"/>
</dbReference>
<organism evidence="6 7">
    <name type="scientific">Faecalispora sporosphaeroides</name>
    <dbReference type="NCBI Taxonomy" id="1549"/>
    <lineage>
        <taxon>Bacteria</taxon>
        <taxon>Bacillati</taxon>
        <taxon>Bacillota</taxon>
        <taxon>Clostridia</taxon>
        <taxon>Eubacteriales</taxon>
        <taxon>Oscillospiraceae</taxon>
        <taxon>Faecalispora</taxon>
    </lineage>
</organism>
<dbReference type="InterPro" id="IPR014710">
    <property type="entry name" value="RmlC-like_jellyroll"/>
</dbReference>
<feature type="domain" description="HTH crp-type" evidence="5">
    <location>
        <begin position="152"/>
        <end position="218"/>
    </location>
</feature>
<evidence type="ECO:0000313" key="7">
    <source>
        <dbReference type="Proteomes" id="UP000754750"/>
    </source>
</evidence>
<dbReference type="SMART" id="SM00419">
    <property type="entry name" value="HTH_CRP"/>
    <property type="match status" value="1"/>
</dbReference>
<dbReference type="PROSITE" id="PS50042">
    <property type="entry name" value="CNMP_BINDING_3"/>
    <property type="match status" value="1"/>
</dbReference>
<evidence type="ECO:0000256" key="2">
    <source>
        <dbReference type="ARBA" id="ARBA00023125"/>
    </source>
</evidence>
<name>A0A928KUE4_9FIRM</name>
<evidence type="ECO:0000259" key="5">
    <source>
        <dbReference type="PROSITE" id="PS51063"/>
    </source>
</evidence>
<dbReference type="Gene3D" id="2.60.120.10">
    <property type="entry name" value="Jelly Rolls"/>
    <property type="match status" value="1"/>
</dbReference>
<evidence type="ECO:0000256" key="1">
    <source>
        <dbReference type="ARBA" id="ARBA00023015"/>
    </source>
</evidence>
<dbReference type="AlphaFoldDB" id="A0A928KUE4"/>
<evidence type="ECO:0000313" key="6">
    <source>
        <dbReference type="EMBL" id="MBE6833126.1"/>
    </source>
</evidence>
<dbReference type="InterPro" id="IPR018490">
    <property type="entry name" value="cNMP-bd_dom_sf"/>
</dbReference>